<dbReference type="AlphaFoldDB" id="A0A2U4EXP4"/>
<organism evidence="2 3">
    <name type="scientific">Brachyspira hampsonii 30446</name>
    <dbReference type="NCBI Taxonomy" id="1289135"/>
    <lineage>
        <taxon>Bacteria</taxon>
        <taxon>Pseudomonadati</taxon>
        <taxon>Spirochaetota</taxon>
        <taxon>Spirochaetia</taxon>
        <taxon>Brachyspirales</taxon>
        <taxon>Brachyspiraceae</taxon>
        <taxon>Brachyspira</taxon>
    </lineage>
</organism>
<protein>
    <submittedName>
        <fullName evidence="2">3-hydroxyacyl-ACP dehydratase</fullName>
    </submittedName>
</protein>
<dbReference type="PIRSF" id="PIRSF030962">
    <property type="entry name" value="Dehydrase_ECs4332_prd"/>
    <property type="match status" value="1"/>
</dbReference>
<accession>A0A2U4EXP4</accession>
<dbReference type="InterPro" id="IPR054545">
    <property type="entry name" value="ApeI-like"/>
</dbReference>
<sequence length="112" mass="13295">MSDFFIDYTIEEHTPDMFRVKVFISEDLIYFDGHFDNFKILPAIAQIKMLADIFKDISNKKLIISKLLKLKFTNMILPNTNIFIESHFSDNIISFKMYDDNKKYSDGKLYFS</sequence>
<dbReference type="InterPro" id="IPR016962">
    <property type="entry name" value="Dehydrase_ECs4332_prd"/>
</dbReference>
<dbReference type="STRING" id="1289135.A966_11796"/>
<dbReference type="InterPro" id="IPR029069">
    <property type="entry name" value="HotDog_dom_sf"/>
</dbReference>
<name>A0A2U4EXP4_9SPIR</name>
<dbReference type="Proteomes" id="UP000011663">
    <property type="component" value="Unassembled WGS sequence"/>
</dbReference>
<dbReference type="Gene3D" id="3.10.129.10">
    <property type="entry name" value="Hotdog Thioesterase"/>
    <property type="match status" value="1"/>
</dbReference>
<evidence type="ECO:0000259" key="1">
    <source>
        <dbReference type="Pfam" id="PF22818"/>
    </source>
</evidence>
<comment type="caution">
    <text evidence="2">The sequence shown here is derived from an EMBL/GenBank/DDBJ whole genome shotgun (WGS) entry which is preliminary data.</text>
</comment>
<reference evidence="2 3" key="1">
    <citation type="submission" date="2012-07" db="EMBL/GenBank/DDBJ databases">
        <title>Genome sequence of Brachyspira sp. 30446, isolated from a pig with mucohaemorrhagic colitis.</title>
        <authorList>
            <person name="Rubin J.E."/>
            <person name="Fernando C."/>
            <person name="Harding J.C.S."/>
            <person name="Hill J.E."/>
        </authorList>
    </citation>
    <scope>NUCLEOTIDE SEQUENCE [LARGE SCALE GENOMIC DNA]</scope>
    <source>
        <strain evidence="2 3">30446</strain>
    </source>
</reference>
<dbReference type="SUPFAM" id="SSF54637">
    <property type="entry name" value="Thioesterase/thiol ester dehydrase-isomerase"/>
    <property type="match status" value="1"/>
</dbReference>
<dbReference type="OrthoDB" id="9812842at2"/>
<dbReference type="EMBL" id="ALNZ01000034">
    <property type="protein sequence ID" value="EKV56042.1"/>
    <property type="molecule type" value="Genomic_DNA"/>
</dbReference>
<dbReference type="RefSeq" id="WP_008725661.1">
    <property type="nucleotide sequence ID" value="NZ_JH994111.1"/>
</dbReference>
<proteinExistence type="predicted"/>
<gene>
    <name evidence="2" type="ORF">A966_11796</name>
</gene>
<dbReference type="Pfam" id="PF22818">
    <property type="entry name" value="ApeI-like"/>
    <property type="match status" value="1"/>
</dbReference>
<evidence type="ECO:0000313" key="2">
    <source>
        <dbReference type="EMBL" id="EKV56042.1"/>
    </source>
</evidence>
<evidence type="ECO:0000313" key="3">
    <source>
        <dbReference type="Proteomes" id="UP000011663"/>
    </source>
</evidence>
<feature type="domain" description="ApeI dehydratase-like" evidence="1">
    <location>
        <begin position="13"/>
        <end position="108"/>
    </location>
</feature>
<dbReference type="GeneID" id="66488763"/>